<keyword evidence="5 7" id="KW-1133">Transmembrane helix</keyword>
<dbReference type="Proteomes" id="UP000176897">
    <property type="component" value="Unassembled WGS sequence"/>
</dbReference>
<keyword evidence="6 7" id="KW-0472">Membrane</keyword>
<evidence type="ECO:0000256" key="5">
    <source>
        <dbReference type="ARBA" id="ARBA00022989"/>
    </source>
</evidence>
<protein>
    <recommendedName>
        <fullName evidence="10">Undecaprenyl-phosphate alpha-N-acetylglucosaminyl 1-phosphate transferase</fullName>
    </recommendedName>
</protein>
<dbReference type="Pfam" id="PF00953">
    <property type="entry name" value="Glycos_transf_4"/>
    <property type="match status" value="1"/>
</dbReference>
<feature type="transmembrane region" description="Helical" evidence="7">
    <location>
        <begin position="204"/>
        <end position="226"/>
    </location>
</feature>
<feature type="transmembrane region" description="Helical" evidence="7">
    <location>
        <begin position="79"/>
        <end position="96"/>
    </location>
</feature>
<comment type="caution">
    <text evidence="8">The sequence shown here is derived from an EMBL/GenBank/DDBJ whole genome shotgun (WGS) entry which is preliminary data.</text>
</comment>
<evidence type="ECO:0000313" key="8">
    <source>
        <dbReference type="EMBL" id="OGL81583.1"/>
    </source>
</evidence>
<gene>
    <name evidence="8" type="ORF">A3B21_04150</name>
</gene>
<dbReference type="GO" id="GO:0009103">
    <property type="term" value="P:lipopolysaccharide biosynthetic process"/>
    <property type="evidence" value="ECO:0007669"/>
    <property type="project" value="TreeGrafter"/>
</dbReference>
<proteinExistence type="predicted"/>
<feature type="transmembrane region" description="Helical" evidence="7">
    <location>
        <begin position="259"/>
        <end position="277"/>
    </location>
</feature>
<evidence type="ECO:0000256" key="2">
    <source>
        <dbReference type="ARBA" id="ARBA00022475"/>
    </source>
</evidence>
<dbReference type="CDD" id="cd06853">
    <property type="entry name" value="GT_WecA_like"/>
    <property type="match status" value="1"/>
</dbReference>
<dbReference type="EMBL" id="MGEJ01000004">
    <property type="protein sequence ID" value="OGL81583.1"/>
    <property type="molecule type" value="Genomic_DNA"/>
</dbReference>
<feature type="transmembrane region" description="Helical" evidence="7">
    <location>
        <begin position="179"/>
        <end position="198"/>
    </location>
</feature>
<name>A0A1F7UTF1_9BACT</name>
<organism evidence="8 9">
    <name type="scientific">Candidatus Uhrbacteria bacterium RIFCSPLOWO2_01_FULL_47_24</name>
    <dbReference type="NCBI Taxonomy" id="1802401"/>
    <lineage>
        <taxon>Bacteria</taxon>
        <taxon>Candidatus Uhriibacteriota</taxon>
    </lineage>
</organism>
<sequence>MSWIAFIVSAFAVIGLTVVVRAYALRRQIVDVPNEPRKIHARPTPLLGGVAIFLGALAVIWYIAFFAPHLFAESVRLKYLIGISLGGLVLIIGGYFDDARNLAPSRQIIFPMLAALIVIASGIGIRAITNPFGGTQSLVLWERVLFWWQGVGYRITLPADLFTFVWLMGLMYTTKVLDGLDGLVSGIAVVGALMVYLLSMTVRFFQPEVGLLALIIGGAFAGFLFWNWHPAKIFLGTGGSTMAGFFLGILAIISGSKVMTTLLVVGIPVLDFFWVIFRRAVWERKNPARADRKHLHFRLLDAGLPHRAVVLLYLGFALLFGMTTLFFQAKEKLITFGLMAVFMVGVAAWVVYYKVNTKRPRTRTSSVRGRHES</sequence>
<dbReference type="STRING" id="1802401.A3B21_04150"/>
<dbReference type="GO" id="GO:0005886">
    <property type="term" value="C:plasma membrane"/>
    <property type="evidence" value="ECO:0007669"/>
    <property type="project" value="UniProtKB-SubCell"/>
</dbReference>
<feature type="transmembrane region" description="Helical" evidence="7">
    <location>
        <begin position="46"/>
        <end position="67"/>
    </location>
</feature>
<feature type="transmembrane region" description="Helical" evidence="7">
    <location>
        <begin position="145"/>
        <end position="167"/>
    </location>
</feature>
<feature type="transmembrane region" description="Helical" evidence="7">
    <location>
        <begin position="333"/>
        <end position="353"/>
    </location>
</feature>
<feature type="transmembrane region" description="Helical" evidence="7">
    <location>
        <begin position="6"/>
        <end position="25"/>
    </location>
</feature>
<evidence type="ECO:0000256" key="3">
    <source>
        <dbReference type="ARBA" id="ARBA00022679"/>
    </source>
</evidence>
<reference evidence="8 9" key="1">
    <citation type="journal article" date="2016" name="Nat. Commun.">
        <title>Thousands of microbial genomes shed light on interconnected biogeochemical processes in an aquifer system.</title>
        <authorList>
            <person name="Anantharaman K."/>
            <person name="Brown C.T."/>
            <person name="Hug L.A."/>
            <person name="Sharon I."/>
            <person name="Castelle C.J."/>
            <person name="Probst A.J."/>
            <person name="Thomas B.C."/>
            <person name="Singh A."/>
            <person name="Wilkins M.J."/>
            <person name="Karaoz U."/>
            <person name="Brodie E.L."/>
            <person name="Williams K.H."/>
            <person name="Hubbard S.S."/>
            <person name="Banfield J.F."/>
        </authorList>
    </citation>
    <scope>NUCLEOTIDE SEQUENCE [LARGE SCALE GENOMIC DNA]</scope>
</reference>
<keyword evidence="3" id="KW-0808">Transferase</keyword>
<feature type="transmembrane region" description="Helical" evidence="7">
    <location>
        <begin position="308"/>
        <end position="327"/>
    </location>
</feature>
<evidence type="ECO:0000313" key="9">
    <source>
        <dbReference type="Proteomes" id="UP000176897"/>
    </source>
</evidence>
<dbReference type="GO" id="GO:0071555">
    <property type="term" value="P:cell wall organization"/>
    <property type="evidence" value="ECO:0007669"/>
    <property type="project" value="TreeGrafter"/>
</dbReference>
<dbReference type="PANTHER" id="PTHR22926:SF3">
    <property type="entry name" value="UNDECAPRENYL-PHOSPHATE ALPHA-N-ACETYLGLUCOSAMINYL 1-PHOSPHATE TRANSFERASE"/>
    <property type="match status" value="1"/>
</dbReference>
<comment type="subcellular location">
    <subcellularLocation>
        <location evidence="1">Cell membrane</location>
        <topology evidence="1">Multi-pass membrane protein</topology>
    </subcellularLocation>
</comment>
<dbReference type="PANTHER" id="PTHR22926">
    <property type="entry name" value="PHOSPHO-N-ACETYLMURAMOYL-PENTAPEPTIDE-TRANSFERASE"/>
    <property type="match status" value="1"/>
</dbReference>
<feature type="transmembrane region" description="Helical" evidence="7">
    <location>
        <begin position="233"/>
        <end position="253"/>
    </location>
</feature>
<evidence type="ECO:0000256" key="7">
    <source>
        <dbReference type="SAM" id="Phobius"/>
    </source>
</evidence>
<dbReference type="AlphaFoldDB" id="A0A1F7UTF1"/>
<dbReference type="InterPro" id="IPR000715">
    <property type="entry name" value="Glycosyl_transferase_4"/>
</dbReference>
<keyword evidence="4 7" id="KW-0812">Transmembrane</keyword>
<accession>A0A1F7UTF1</accession>
<evidence type="ECO:0008006" key="10">
    <source>
        <dbReference type="Google" id="ProtNLM"/>
    </source>
</evidence>
<dbReference type="GO" id="GO:0016780">
    <property type="term" value="F:phosphotransferase activity, for other substituted phosphate groups"/>
    <property type="evidence" value="ECO:0007669"/>
    <property type="project" value="InterPro"/>
</dbReference>
<evidence type="ECO:0000256" key="1">
    <source>
        <dbReference type="ARBA" id="ARBA00004651"/>
    </source>
</evidence>
<keyword evidence="2" id="KW-1003">Cell membrane</keyword>
<evidence type="ECO:0000256" key="4">
    <source>
        <dbReference type="ARBA" id="ARBA00022692"/>
    </source>
</evidence>
<feature type="transmembrane region" description="Helical" evidence="7">
    <location>
        <begin position="108"/>
        <end position="125"/>
    </location>
</feature>
<evidence type="ECO:0000256" key="6">
    <source>
        <dbReference type="ARBA" id="ARBA00023136"/>
    </source>
</evidence>
<dbReference type="GO" id="GO:0044038">
    <property type="term" value="P:cell wall macromolecule biosynthetic process"/>
    <property type="evidence" value="ECO:0007669"/>
    <property type="project" value="TreeGrafter"/>
</dbReference>